<evidence type="ECO:0000313" key="2">
    <source>
        <dbReference type="EMBL" id="GME81340.1"/>
    </source>
</evidence>
<evidence type="ECO:0000313" key="3">
    <source>
        <dbReference type="Proteomes" id="UP001165063"/>
    </source>
</evidence>
<gene>
    <name evidence="2" type="ORF">Amon01_000999000</name>
</gene>
<protein>
    <submittedName>
        <fullName evidence="2">Unnamed protein product</fullName>
    </submittedName>
</protein>
<keyword evidence="1" id="KW-0175">Coiled coil</keyword>
<feature type="coiled-coil region" evidence="1">
    <location>
        <begin position="120"/>
        <end position="174"/>
    </location>
</feature>
<reference evidence="2" key="1">
    <citation type="submission" date="2023-04" db="EMBL/GenBank/DDBJ databases">
        <title>Ambrosiozyma monospora NBRC 1965.</title>
        <authorList>
            <person name="Ichikawa N."/>
            <person name="Sato H."/>
            <person name="Tonouchi N."/>
        </authorList>
    </citation>
    <scope>NUCLEOTIDE SEQUENCE</scope>
    <source>
        <strain evidence="2">NBRC 1965</strain>
    </source>
</reference>
<dbReference type="Proteomes" id="UP001165063">
    <property type="component" value="Unassembled WGS sequence"/>
</dbReference>
<proteinExistence type="predicted"/>
<accession>A0A9W6WLI8</accession>
<organism evidence="2 3">
    <name type="scientific">Ambrosiozyma monospora</name>
    <name type="common">Yeast</name>
    <name type="synonym">Endomycopsis monosporus</name>
    <dbReference type="NCBI Taxonomy" id="43982"/>
    <lineage>
        <taxon>Eukaryota</taxon>
        <taxon>Fungi</taxon>
        <taxon>Dikarya</taxon>
        <taxon>Ascomycota</taxon>
        <taxon>Saccharomycotina</taxon>
        <taxon>Pichiomycetes</taxon>
        <taxon>Pichiales</taxon>
        <taxon>Pichiaceae</taxon>
        <taxon>Ambrosiozyma</taxon>
    </lineage>
</organism>
<keyword evidence="3" id="KW-1185">Reference proteome</keyword>
<dbReference type="EMBL" id="BSXU01014730">
    <property type="protein sequence ID" value="GME81340.1"/>
    <property type="molecule type" value="Genomic_DNA"/>
</dbReference>
<dbReference type="AlphaFoldDB" id="A0A9W6WLI8"/>
<name>A0A9W6WLI8_AMBMO</name>
<comment type="caution">
    <text evidence="2">The sequence shown here is derived from an EMBL/GenBank/DDBJ whole genome shotgun (WGS) entry which is preliminary data.</text>
</comment>
<evidence type="ECO:0000256" key="1">
    <source>
        <dbReference type="SAM" id="Coils"/>
    </source>
</evidence>
<sequence>MICVYFWCPIGSVVVIFLFNGPFGKTISSFLKTYYLKPVSTAAPPTKNDVVDTAKDATNTVNAGQEPTPQQRLVKLKEYFESTTDLLEEVKKHQESATLPEYDNQEEIADDNFPVNLVDLKQITKEYSDLQAEFDEWYLQSTKGKGAIVDDKELEKMKSAVVNFEKDIRDYLKNIDAELSKKQE</sequence>